<accession>A0A556U8Y8</accession>
<evidence type="ECO:0000313" key="1">
    <source>
        <dbReference type="EMBL" id="TSO15256.1"/>
    </source>
</evidence>
<keyword evidence="2" id="KW-1185">Reference proteome</keyword>
<dbReference type="AlphaFoldDB" id="A0A556U8Y8"/>
<reference evidence="1 2" key="1">
    <citation type="journal article" date="2019" name="Genome Biol. Evol.">
        <title>Whole-Genome Sequencing of the Giant Devil Catfish, Bagarius yarrelli.</title>
        <authorList>
            <person name="Jiang W."/>
            <person name="Lv Y."/>
            <person name="Cheng L."/>
            <person name="Yang K."/>
            <person name="Chao B."/>
            <person name="Wang X."/>
            <person name="Li Y."/>
            <person name="Pan X."/>
            <person name="You X."/>
            <person name="Zhang Y."/>
            <person name="Yang J."/>
            <person name="Li J."/>
            <person name="Zhang X."/>
            <person name="Liu S."/>
            <person name="Sun C."/>
            <person name="Yang J."/>
            <person name="Shi Q."/>
        </authorList>
    </citation>
    <scope>NUCLEOTIDE SEQUENCE [LARGE SCALE GENOMIC DNA]</scope>
    <source>
        <strain evidence="1">JWS20170419001</strain>
        <tissue evidence="1">Muscle</tissue>
    </source>
</reference>
<gene>
    <name evidence="1" type="ORF">Baya_9902</name>
</gene>
<organism evidence="1 2">
    <name type="scientific">Bagarius yarrelli</name>
    <name type="common">Goonch</name>
    <name type="synonym">Bagrus yarrelli</name>
    <dbReference type="NCBI Taxonomy" id="175774"/>
    <lineage>
        <taxon>Eukaryota</taxon>
        <taxon>Metazoa</taxon>
        <taxon>Chordata</taxon>
        <taxon>Craniata</taxon>
        <taxon>Vertebrata</taxon>
        <taxon>Euteleostomi</taxon>
        <taxon>Actinopterygii</taxon>
        <taxon>Neopterygii</taxon>
        <taxon>Teleostei</taxon>
        <taxon>Ostariophysi</taxon>
        <taxon>Siluriformes</taxon>
        <taxon>Sisoridae</taxon>
        <taxon>Sisorinae</taxon>
        <taxon>Bagarius</taxon>
    </lineage>
</organism>
<evidence type="ECO:0000313" key="2">
    <source>
        <dbReference type="Proteomes" id="UP000319801"/>
    </source>
</evidence>
<comment type="caution">
    <text evidence="1">The sequence shown here is derived from an EMBL/GenBank/DDBJ whole genome shotgun (WGS) entry which is preliminary data.</text>
</comment>
<sequence>MTSYNGDLVSDASRRLVPTDGSLDLFLCPIGSFRSARLQFFDMDRCPIFFS</sequence>
<dbReference type="Proteomes" id="UP000319801">
    <property type="component" value="Unassembled WGS sequence"/>
</dbReference>
<dbReference type="EMBL" id="VCAZ01000064">
    <property type="protein sequence ID" value="TSO15256.1"/>
    <property type="molecule type" value="Genomic_DNA"/>
</dbReference>
<name>A0A556U8Y8_BAGYA</name>
<protein>
    <submittedName>
        <fullName evidence="1">Uncharacterized protein</fullName>
    </submittedName>
</protein>
<proteinExistence type="predicted"/>